<keyword evidence="2" id="KW-1185">Reference proteome</keyword>
<reference evidence="1" key="1">
    <citation type="journal article" date="2022" name="bioRxiv">
        <title>Sequencing and chromosome-scale assembly of the giantPleurodeles waltlgenome.</title>
        <authorList>
            <person name="Brown T."/>
            <person name="Elewa A."/>
            <person name="Iarovenko S."/>
            <person name="Subramanian E."/>
            <person name="Araus A.J."/>
            <person name="Petzold A."/>
            <person name="Susuki M."/>
            <person name="Suzuki K.-i.T."/>
            <person name="Hayashi T."/>
            <person name="Toyoda A."/>
            <person name="Oliveira C."/>
            <person name="Osipova E."/>
            <person name="Leigh N.D."/>
            <person name="Simon A."/>
            <person name="Yun M.H."/>
        </authorList>
    </citation>
    <scope>NUCLEOTIDE SEQUENCE</scope>
    <source>
        <strain evidence="1">20211129_DDA</strain>
        <tissue evidence="1">Liver</tissue>
    </source>
</reference>
<dbReference type="EMBL" id="JANPWB010000005">
    <property type="protein sequence ID" value="KAJ1189344.1"/>
    <property type="molecule type" value="Genomic_DNA"/>
</dbReference>
<sequence>MVKGQAPPLSPRIPLLAIPGIDRIKGQFRLAVWATKGIHTIGDIFGEGRFLPYETLARLHDLGQGGFLVHRALQRLVRNTWGNGNNEPQTSPALHKLLLGSGALSDISWIYKALQAYPEEAQTTEKTRRLSSALTHREGWRRWKRLRRLYCASEKSAVEKPARSLLLAREAVWSEEHAARLPGSLPGQDKEVSHAQAPDELAWEAERSQREAFCC</sequence>
<accession>A0AAV7ULE3</accession>
<name>A0AAV7ULE3_PLEWA</name>
<evidence type="ECO:0000313" key="2">
    <source>
        <dbReference type="Proteomes" id="UP001066276"/>
    </source>
</evidence>
<dbReference type="AlphaFoldDB" id="A0AAV7ULE3"/>
<proteinExistence type="predicted"/>
<evidence type="ECO:0000313" key="1">
    <source>
        <dbReference type="EMBL" id="KAJ1189344.1"/>
    </source>
</evidence>
<organism evidence="1 2">
    <name type="scientific">Pleurodeles waltl</name>
    <name type="common">Iberian ribbed newt</name>
    <dbReference type="NCBI Taxonomy" id="8319"/>
    <lineage>
        <taxon>Eukaryota</taxon>
        <taxon>Metazoa</taxon>
        <taxon>Chordata</taxon>
        <taxon>Craniata</taxon>
        <taxon>Vertebrata</taxon>
        <taxon>Euteleostomi</taxon>
        <taxon>Amphibia</taxon>
        <taxon>Batrachia</taxon>
        <taxon>Caudata</taxon>
        <taxon>Salamandroidea</taxon>
        <taxon>Salamandridae</taxon>
        <taxon>Pleurodelinae</taxon>
        <taxon>Pleurodeles</taxon>
    </lineage>
</organism>
<protein>
    <submittedName>
        <fullName evidence="1">Uncharacterized protein</fullName>
    </submittedName>
</protein>
<comment type="caution">
    <text evidence="1">The sequence shown here is derived from an EMBL/GenBank/DDBJ whole genome shotgun (WGS) entry which is preliminary data.</text>
</comment>
<gene>
    <name evidence="1" type="ORF">NDU88_006092</name>
</gene>
<dbReference type="Proteomes" id="UP001066276">
    <property type="component" value="Chromosome 3_1"/>
</dbReference>